<protein>
    <submittedName>
        <fullName evidence="3">Uncharacterized protein</fullName>
    </submittedName>
</protein>
<feature type="region of interest" description="Disordered" evidence="2">
    <location>
        <begin position="101"/>
        <end position="132"/>
    </location>
</feature>
<evidence type="ECO:0000256" key="1">
    <source>
        <dbReference type="SAM" id="Coils"/>
    </source>
</evidence>
<keyword evidence="1" id="KW-0175">Coiled coil</keyword>
<feature type="compositionally biased region" description="Acidic residues" evidence="2">
    <location>
        <begin position="108"/>
        <end position="132"/>
    </location>
</feature>
<evidence type="ECO:0000313" key="4">
    <source>
        <dbReference type="Proteomes" id="UP000324800"/>
    </source>
</evidence>
<dbReference type="Proteomes" id="UP000324800">
    <property type="component" value="Unassembled WGS sequence"/>
</dbReference>
<evidence type="ECO:0000313" key="3">
    <source>
        <dbReference type="EMBL" id="KAA6401298.1"/>
    </source>
</evidence>
<proteinExistence type="predicted"/>
<feature type="coiled-coil region" evidence="1">
    <location>
        <begin position="39"/>
        <end position="66"/>
    </location>
</feature>
<organism evidence="3 4">
    <name type="scientific">Streblomastix strix</name>
    <dbReference type="NCBI Taxonomy" id="222440"/>
    <lineage>
        <taxon>Eukaryota</taxon>
        <taxon>Metamonada</taxon>
        <taxon>Preaxostyla</taxon>
        <taxon>Oxymonadida</taxon>
        <taxon>Streblomastigidae</taxon>
        <taxon>Streblomastix</taxon>
    </lineage>
</organism>
<name>A0A5J4X204_9EUKA</name>
<evidence type="ECO:0000256" key="2">
    <source>
        <dbReference type="SAM" id="MobiDB-lite"/>
    </source>
</evidence>
<comment type="caution">
    <text evidence="3">The sequence shown here is derived from an EMBL/GenBank/DDBJ whole genome shotgun (WGS) entry which is preliminary data.</text>
</comment>
<dbReference type="AlphaFoldDB" id="A0A5J4X204"/>
<gene>
    <name evidence="3" type="ORF">EZS28_003176</name>
</gene>
<dbReference type="EMBL" id="SNRW01000412">
    <property type="protein sequence ID" value="KAA6401298.1"/>
    <property type="molecule type" value="Genomic_DNA"/>
</dbReference>
<sequence length="222" mass="26488">MKKVEIKMKINKEEGTMKIKQMKEQISNAVWVEWIMKENEIMNEYVKEKEDQIKKIKKEMVDEQSQIIMLVIKDWVYPGIYTIAFADNLFGDVFRATQEEGDYKAVGDEDDEDEDDEDEDDEDEDDEEDIDNVEGVIEFEDEEEEEDYEINEGDQLNEFQEDDDYGYCDAVKDFYYYLLYGCGFYYFYYEDAIGLDNAQNPVVGIFDELKIIDFYQDQDQED</sequence>
<accession>A0A5J4X204</accession>
<reference evidence="3 4" key="1">
    <citation type="submission" date="2019-03" db="EMBL/GenBank/DDBJ databases">
        <title>Single cell metagenomics reveals metabolic interactions within the superorganism composed of flagellate Streblomastix strix and complex community of Bacteroidetes bacteria on its surface.</title>
        <authorList>
            <person name="Treitli S.C."/>
            <person name="Kolisko M."/>
            <person name="Husnik F."/>
            <person name="Keeling P."/>
            <person name="Hampl V."/>
        </authorList>
    </citation>
    <scope>NUCLEOTIDE SEQUENCE [LARGE SCALE GENOMIC DNA]</scope>
    <source>
        <strain evidence="3">ST1C</strain>
    </source>
</reference>